<feature type="coiled-coil region" evidence="1">
    <location>
        <begin position="521"/>
        <end position="555"/>
    </location>
</feature>
<dbReference type="EMBL" id="SOAA01000034">
    <property type="protein sequence ID" value="TDS26558.1"/>
    <property type="molecule type" value="Genomic_DNA"/>
</dbReference>
<feature type="coiled-coil region" evidence="1">
    <location>
        <begin position="792"/>
        <end position="826"/>
    </location>
</feature>
<dbReference type="Proteomes" id="UP000295758">
    <property type="component" value="Unassembled WGS sequence"/>
</dbReference>
<keyword evidence="1" id="KW-0175">Coiled coil</keyword>
<evidence type="ECO:0000313" key="4">
    <source>
        <dbReference type="Proteomes" id="UP000295758"/>
    </source>
</evidence>
<feature type="compositionally biased region" description="Basic and acidic residues" evidence="2">
    <location>
        <begin position="860"/>
        <end position="876"/>
    </location>
</feature>
<comment type="caution">
    <text evidence="3">The sequence shown here is derived from an EMBL/GenBank/DDBJ whole genome shotgun (WGS) entry which is preliminary data.</text>
</comment>
<organism evidence="3 4">
    <name type="scientific">Halanaerobium congolense</name>
    <dbReference type="NCBI Taxonomy" id="54121"/>
    <lineage>
        <taxon>Bacteria</taxon>
        <taxon>Bacillati</taxon>
        <taxon>Bacillota</taxon>
        <taxon>Clostridia</taxon>
        <taxon>Halanaerobiales</taxon>
        <taxon>Halanaerobiaceae</taxon>
        <taxon>Halanaerobium</taxon>
    </lineage>
</organism>
<dbReference type="RefSeq" id="WP_089723398.1">
    <property type="nucleotide sequence ID" value="NZ_FNGB01000055.1"/>
</dbReference>
<accession>A0A4V3E4W8</accession>
<proteinExistence type="predicted"/>
<evidence type="ECO:0000313" key="3">
    <source>
        <dbReference type="EMBL" id="TDS26558.1"/>
    </source>
</evidence>
<dbReference type="AlphaFoldDB" id="A0A4V3E4W8"/>
<protein>
    <submittedName>
        <fullName evidence="3">Uncharacterized protein</fullName>
    </submittedName>
</protein>
<evidence type="ECO:0000256" key="2">
    <source>
        <dbReference type="SAM" id="MobiDB-lite"/>
    </source>
</evidence>
<name>A0A4V3E4W8_9FIRM</name>
<evidence type="ECO:0000256" key="1">
    <source>
        <dbReference type="SAM" id="Coils"/>
    </source>
</evidence>
<gene>
    <name evidence="3" type="ORF">BY453_1346</name>
</gene>
<sequence>MGAEKLGAYILDHDEKSFIVSKGQLQEIEYSSGRAMVAGEEKSELLERDYKNYIDFKLSFDELNFENEDQAVEKLEALAADISRIEIRKNNKSVTSKKQMRIDENFKDLKRNEQRNKIENFIEEQYQDSRVIGTPELKAWEISQDGWGNDVVKMKIKKNYVRTQSMNNSIISIHTKSRDELKQKENYKVKPHLHLTIDRNNNWGRKYAYLKQELSQVLKKHNLTSSHNLDIKRDRSSREYQEYRILKDRISSFSWVVNKHEEAEYIVKQLKQYEKNDRSVKLNNVEEKLNRYLKLGGSYDFARKLQTNLKEKLNFEIYLKEPESYQKAARNIEKGNYIEIINEVRNQALNGEKISERYKEFAKEVLNKDQAEMKELATARAIKTAVKNRGYQLDRNFKKVIDRQTINRFCDREIKTIERLEKKEKFNQVKERIKAGNYLKQDQLRKDLKAAGVKDCKKAFGDSEVAVIFQGKEKQIRDKLGKNKFLDAAEVKKEINKMELDISESWQEKIAVKIYQEQAPAAEKEQELKEVNTKLKNLEQQRAATRANLKSLHHTCKKIGFELKKFTNDKSRDEILDELNESSEKIKAGLSILVAIYRQQLAAGQFKKVKKIAAKESKRKMNKWDQYFAGEEKNIRKITDAAAKNKIKVRNIQKLQEGYKVATVKPINQIENYKKIKDHINKIDKLLEKPGVKREDELREQKKTLSDKLNKREKEYNKGIDEALETYKFKAEDSEKVFEILGARKVTTQKIYKLDRKISKFQTSLDPRIDDCKIDIKRLERKRDNIDMGGLLAKITGKARKARTKRKAIEKKIAAQKVKLEKMEKTRGKLKILKEKRSNCFKNLFVGKDKLRELRKKTRESKVHKITRTKDRGRSR</sequence>
<reference evidence="3 4" key="1">
    <citation type="submission" date="2019-03" db="EMBL/GenBank/DDBJ databases">
        <title>Deep subsurface shale carbon reservoir microbial communities from Ohio and West Virginia, USA.</title>
        <authorList>
            <person name="Wrighton K."/>
        </authorList>
    </citation>
    <scope>NUCLEOTIDE SEQUENCE [LARGE SCALE GENOMIC DNA]</scope>
    <source>
        <strain evidence="3 4">UTICA-S4D12</strain>
    </source>
</reference>
<feature type="region of interest" description="Disordered" evidence="2">
    <location>
        <begin position="856"/>
        <end position="876"/>
    </location>
</feature>